<dbReference type="SUPFAM" id="SSF54690">
    <property type="entry name" value="Molybdopterin synthase subunit MoaE"/>
    <property type="match status" value="1"/>
</dbReference>
<evidence type="ECO:0000256" key="1">
    <source>
        <dbReference type="SAM" id="MobiDB-lite"/>
    </source>
</evidence>
<reference evidence="2" key="1">
    <citation type="journal article" date="2015" name="Nature">
        <title>Complex archaea that bridge the gap between prokaryotes and eukaryotes.</title>
        <authorList>
            <person name="Spang A."/>
            <person name="Saw J.H."/>
            <person name="Jorgensen S.L."/>
            <person name="Zaremba-Niedzwiedzka K."/>
            <person name="Martijn J."/>
            <person name="Lind A.E."/>
            <person name="van Eijk R."/>
            <person name="Schleper C."/>
            <person name="Guy L."/>
            <person name="Ettema T.J."/>
        </authorList>
    </citation>
    <scope>NUCLEOTIDE SEQUENCE</scope>
</reference>
<accession>A0A0F9XEH3</accession>
<dbReference type="CDD" id="cd00756">
    <property type="entry name" value="MoaE"/>
    <property type="match status" value="1"/>
</dbReference>
<dbReference type="AlphaFoldDB" id="A0A0F9XEH3"/>
<protein>
    <recommendedName>
        <fullName evidence="3">Molybdopterin synthase catalytic subunit</fullName>
    </recommendedName>
</protein>
<evidence type="ECO:0000313" key="2">
    <source>
        <dbReference type="EMBL" id="KKN97426.1"/>
    </source>
</evidence>
<feature type="region of interest" description="Disordered" evidence="1">
    <location>
        <begin position="151"/>
        <end position="170"/>
    </location>
</feature>
<evidence type="ECO:0008006" key="3">
    <source>
        <dbReference type="Google" id="ProtNLM"/>
    </source>
</evidence>
<dbReference type="InterPro" id="IPR036563">
    <property type="entry name" value="MoaE_sf"/>
</dbReference>
<gene>
    <name evidence="2" type="ORF">LCGC14_0158450</name>
</gene>
<dbReference type="Pfam" id="PF02391">
    <property type="entry name" value="MoaE"/>
    <property type="match status" value="1"/>
</dbReference>
<name>A0A0F9XEH3_9ZZZZ</name>
<dbReference type="EMBL" id="LAZR01000058">
    <property type="protein sequence ID" value="KKN97426.1"/>
    <property type="molecule type" value="Genomic_DNA"/>
</dbReference>
<sequence length="170" mass="18574">MAANTDRSAVADSSGLSPVVRIQADRIDIAAEIAAMMGGAAEGAVGGLVSFSGYCRDEGGRLRTLELEHYPGMAEREIERIARETSARWPLLSCSAIHRFGMIAPGEEIVFVACASEHRQAAFEAASYLMDFLKTQAPFWKREHLKDGTTGGWVEAKDTDDSATDRWHRL</sequence>
<dbReference type="InterPro" id="IPR003448">
    <property type="entry name" value="Mopterin_biosynth_MoaE"/>
</dbReference>
<comment type="caution">
    <text evidence="2">The sequence shown here is derived from an EMBL/GenBank/DDBJ whole genome shotgun (WGS) entry which is preliminary data.</text>
</comment>
<feature type="compositionally biased region" description="Basic and acidic residues" evidence="1">
    <location>
        <begin position="155"/>
        <end position="170"/>
    </location>
</feature>
<dbReference type="GO" id="GO:0006777">
    <property type="term" value="P:Mo-molybdopterin cofactor biosynthetic process"/>
    <property type="evidence" value="ECO:0007669"/>
    <property type="project" value="InterPro"/>
</dbReference>
<dbReference type="Gene3D" id="3.90.1170.40">
    <property type="entry name" value="Molybdopterin biosynthesis MoaE subunit"/>
    <property type="match status" value="1"/>
</dbReference>
<organism evidence="2">
    <name type="scientific">marine sediment metagenome</name>
    <dbReference type="NCBI Taxonomy" id="412755"/>
    <lineage>
        <taxon>unclassified sequences</taxon>
        <taxon>metagenomes</taxon>
        <taxon>ecological metagenomes</taxon>
    </lineage>
</organism>
<proteinExistence type="predicted"/>
<dbReference type="PANTHER" id="PTHR23404">
    <property type="entry name" value="MOLYBDOPTERIN SYNTHASE RELATED"/>
    <property type="match status" value="1"/>
</dbReference>